<dbReference type="PROSITE" id="PS00211">
    <property type="entry name" value="ABC_TRANSPORTER_1"/>
    <property type="match status" value="1"/>
</dbReference>
<evidence type="ECO:0000313" key="5">
    <source>
        <dbReference type="Proteomes" id="UP000823926"/>
    </source>
</evidence>
<dbReference type="GO" id="GO:0005524">
    <property type="term" value="F:ATP binding"/>
    <property type="evidence" value="ECO:0007669"/>
    <property type="project" value="UniProtKB-KW"/>
</dbReference>
<protein>
    <submittedName>
        <fullName evidence="4">ABC transporter ATP-binding protein</fullName>
    </submittedName>
</protein>
<reference evidence="4" key="1">
    <citation type="journal article" date="2021" name="PeerJ">
        <title>Extensive microbial diversity within the chicken gut microbiome revealed by metagenomics and culture.</title>
        <authorList>
            <person name="Gilroy R."/>
            <person name="Ravi A."/>
            <person name="Getino M."/>
            <person name="Pursley I."/>
            <person name="Horton D.L."/>
            <person name="Alikhan N.F."/>
            <person name="Baker D."/>
            <person name="Gharbi K."/>
            <person name="Hall N."/>
            <person name="Watson M."/>
            <person name="Adriaenssens E.M."/>
            <person name="Foster-Nyarko E."/>
            <person name="Jarju S."/>
            <person name="Secka A."/>
            <person name="Antonio M."/>
            <person name="Oren A."/>
            <person name="Chaudhuri R.R."/>
            <person name="La Ragione R."/>
            <person name="Hildebrand F."/>
            <person name="Pallen M.J."/>
        </authorList>
    </citation>
    <scope>NUCLEOTIDE SEQUENCE</scope>
    <source>
        <strain evidence="4">ChiBcec15-1070</strain>
    </source>
</reference>
<evidence type="ECO:0000259" key="3">
    <source>
        <dbReference type="PROSITE" id="PS50893"/>
    </source>
</evidence>
<feature type="domain" description="ABC transporter" evidence="3">
    <location>
        <begin position="2"/>
        <end position="229"/>
    </location>
</feature>
<reference evidence="4" key="2">
    <citation type="submission" date="2021-04" db="EMBL/GenBank/DDBJ databases">
        <authorList>
            <person name="Gilroy R."/>
        </authorList>
    </citation>
    <scope>NUCLEOTIDE SEQUENCE</scope>
    <source>
        <strain evidence="4">ChiBcec15-1070</strain>
    </source>
</reference>
<sequence>MIEAKGITKRRGQTLALENVSLSVPAGSIHGLIGAVGAGKSTLFEILVTLLRPDSGEATVGGYDIAREWRAVRRTVGYMPAVFSLYGDLTVAENLRFFARIYHQDPTHIRKLVGEIWSQIEPFSNRPAAHLSGGMKQKLALCCAMVHDPQVLMLDEPTTGVDPTSRHEFWTALHRLADQGKTILVSTSYMDEAAQCDRITLLHEGSTLATLAPHEAPDLYHGTLYEITLQEGSLGSERLLPLLRDWSLSRGCYSFGDRIHLSIALPDIRTETVESYLRGQGVSVEGLHIVPVRPSVEDLFIQLASKGETTDSLNPDTTNALHA</sequence>
<dbReference type="InterPro" id="IPR017871">
    <property type="entry name" value="ABC_transporter-like_CS"/>
</dbReference>
<dbReference type="AlphaFoldDB" id="A0A9D1TXQ4"/>
<name>A0A9D1TXQ4_9BACT</name>
<evidence type="ECO:0000256" key="1">
    <source>
        <dbReference type="ARBA" id="ARBA00022741"/>
    </source>
</evidence>
<organism evidence="4 5">
    <name type="scientific">Candidatus Rikenella faecigallinarum</name>
    <dbReference type="NCBI Taxonomy" id="2838745"/>
    <lineage>
        <taxon>Bacteria</taxon>
        <taxon>Pseudomonadati</taxon>
        <taxon>Bacteroidota</taxon>
        <taxon>Bacteroidia</taxon>
        <taxon>Bacteroidales</taxon>
        <taxon>Rikenellaceae</taxon>
        <taxon>Rikenella</taxon>
    </lineage>
</organism>
<dbReference type="Gene3D" id="3.40.50.300">
    <property type="entry name" value="P-loop containing nucleotide triphosphate hydrolases"/>
    <property type="match status" value="1"/>
</dbReference>
<gene>
    <name evidence="4" type="ORF">H9888_03570</name>
</gene>
<dbReference type="PANTHER" id="PTHR43038">
    <property type="entry name" value="ATP-BINDING CASSETTE, SUB-FAMILY H, MEMBER 1"/>
    <property type="match status" value="1"/>
</dbReference>
<dbReference type="CDD" id="cd03230">
    <property type="entry name" value="ABC_DR_subfamily_A"/>
    <property type="match status" value="1"/>
</dbReference>
<dbReference type="InterPro" id="IPR027417">
    <property type="entry name" value="P-loop_NTPase"/>
</dbReference>
<dbReference type="GO" id="GO:0016887">
    <property type="term" value="F:ATP hydrolysis activity"/>
    <property type="evidence" value="ECO:0007669"/>
    <property type="project" value="InterPro"/>
</dbReference>
<dbReference type="PANTHER" id="PTHR43038:SF7">
    <property type="entry name" value="ABC TRANSPORT SYSTEM ATP-BINDING PROTEIN"/>
    <property type="match status" value="1"/>
</dbReference>
<keyword evidence="2 4" id="KW-0067">ATP-binding</keyword>
<keyword evidence="1" id="KW-0547">Nucleotide-binding</keyword>
<evidence type="ECO:0000256" key="2">
    <source>
        <dbReference type="ARBA" id="ARBA00022840"/>
    </source>
</evidence>
<dbReference type="Proteomes" id="UP000823926">
    <property type="component" value="Unassembled WGS sequence"/>
</dbReference>
<proteinExistence type="predicted"/>
<evidence type="ECO:0000313" key="4">
    <source>
        <dbReference type="EMBL" id="HIW10561.1"/>
    </source>
</evidence>
<accession>A0A9D1TXQ4</accession>
<dbReference type="EMBL" id="DXHL01000019">
    <property type="protein sequence ID" value="HIW10561.1"/>
    <property type="molecule type" value="Genomic_DNA"/>
</dbReference>
<dbReference type="SUPFAM" id="SSF52540">
    <property type="entry name" value="P-loop containing nucleoside triphosphate hydrolases"/>
    <property type="match status" value="1"/>
</dbReference>
<dbReference type="PROSITE" id="PS50893">
    <property type="entry name" value="ABC_TRANSPORTER_2"/>
    <property type="match status" value="1"/>
</dbReference>
<dbReference type="InterPro" id="IPR003439">
    <property type="entry name" value="ABC_transporter-like_ATP-bd"/>
</dbReference>
<comment type="caution">
    <text evidence="4">The sequence shown here is derived from an EMBL/GenBank/DDBJ whole genome shotgun (WGS) entry which is preliminary data.</text>
</comment>
<dbReference type="Pfam" id="PF00005">
    <property type="entry name" value="ABC_tran"/>
    <property type="match status" value="1"/>
</dbReference>